<evidence type="ECO:0000313" key="4">
    <source>
        <dbReference type="EMBL" id="SJL10798.1"/>
    </source>
</evidence>
<dbReference type="OrthoDB" id="5598396at2759"/>
<feature type="compositionally biased region" description="Low complexity" evidence="3">
    <location>
        <begin position="122"/>
        <end position="134"/>
    </location>
</feature>
<dbReference type="Gene3D" id="1.10.150.130">
    <property type="match status" value="1"/>
</dbReference>
<dbReference type="Gene3D" id="1.10.443.10">
    <property type="entry name" value="Intergrase catalytic core"/>
    <property type="match status" value="1"/>
</dbReference>
<dbReference type="InterPro" id="IPR052925">
    <property type="entry name" value="Phage_Integrase-like_Recomb"/>
</dbReference>
<dbReference type="OMA" id="HELNAYL"/>
<dbReference type="SUPFAM" id="SSF47823">
    <property type="entry name" value="lambda integrase-like, N-terminal domain"/>
    <property type="match status" value="1"/>
</dbReference>
<evidence type="ECO:0008006" key="6">
    <source>
        <dbReference type="Google" id="ProtNLM"/>
    </source>
</evidence>
<dbReference type="AlphaFoldDB" id="A0A284RPZ3"/>
<dbReference type="GO" id="GO:0015074">
    <property type="term" value="P:DNA integration"/>
    <property type="evidence" value="ECO:0007669"/>
    <property type="project" value="InterPro"/>
</dbReference>
<name>A0A284RPZ3_ARMOS</name>
<reference evidence="5" key="1">
    <citation type="journal article" date="2017" name="Nat. Ecol. Evol.">
        <title>Genome expansion and lineage-specific genetic innovations in the forest pathogenic fungi Armillaria.</title>
        <authorList>
            <person name="Sipos G."/>
            <person name="Prasanna A.N."/>
            <person name="Walter M.C."/>
            <person name="O'Connor E."/>
            <person name="Balint B."/>
            <person name="Krizsan K."/>
            <person name="Kiss B."/>
            <person name="Hess J."/>
            <person name="Varga T."/>
            <person name="Slot J."/>
            <person name="Riley R."/>
            <person name="Boka B."/>
            <person name="Rigling D."/>
            <person name="Barry K."/>
            <person name="Lee J."/>
            <person name="Mihaltcheva S."/>
            <person name="LaButti K."/>
            <person name="Lipzen A."/>
            <person name="Waldron R."/>
            <person name="Moloney N.M."/>
            <person name="Sperisen C."/>
            <person name="Kredics L."/>
            <person name="Vagvoelgyi C."/>
            <person name="Patrignani A."/>
            <person name="Fitzpatrick D."/>
            <person name="Nagy I."/>
            <person name="Doyle S."/>
            <person name="Anderson J.B."/>
            <person name="Grigoriev I.V."/>
            <person name="Gueldener U."/>
            <person name="Muensterkoetter M."/>
            <person name="Nagy L.G."/>
        </authorList>
    </citation>
    <scope>NUCLEOTIDE SEQUENCE [LARGE SCALE GENOMIC DNA]</scope>
    <source>
        <strain evidence="5">C18/9</strain>
    </source>
</reference>
<evidence type="ECO:0000256" key="1">
    <source>
        <dbReference type="ARBA" id="ARBA00023125"/>
    </source>
</evidence>
<dbReference type="GO" id="GO:0006310">
    <property type="term" value="P:DNA recombination"/>
    <property type="evidence" value="ECO:0007669"/>
    <property type="project" value="UniProtKB-KW"/>
</dbReference>
<dbReference type="GO" id="GO:0003677">
    <property type="term" value="F:DNA binding"/>
    <property type="evidence" value="ECO:0007669"/>
    <property type="project" value="UniProtKB-KW"/>
</dbReference>
<proteinExistence type="predicted"/>
<dbReference type="STRING" id="47428.A0A284RPZ3"/>
<organism evidence="4 5">
    <name type="scientific">Armillaria ostoyae</name>
    <name type="common">Armillaria root rot fungus</name>
    <dbReference type="NCBI Taxonomy" id="47428"/>
    <lineage>
        <taxon>Eukaryota</taxon>
        <taxon>Fungi</taxon>
        <taxon>Dikarya</taxon>
        <taxon>Basidiomycota</taxon>
        <taxon>Agaricomycotina</taxon>
        <taxon>Agaricomycetes</taxon>
        <taxon>Agaricomycetidae</taxon>
        <taxon>Agaricales</taxon>
        <taxon>Marasmiineae</taxon>
        <taxon>Physalacriaceae</taxon>
        <taxon>Armillaria</taxon>
    </lineage>
</organism>
<accession>A0A284RPZ3</accession>
<feature type="compositionally biased region" description="Basic and acidic residues" evidence="3">
    <location>
        <begin position="73"/>
        <end position="90"/>
    </location>
</feature>
<feature type="compositionally biased region" description="Basic residues" evidence="3">
    <location>
        <begin position="104"/>
        <end position="121"/>
    </location>
</feature>
<dbReference type="InterPro" id="IPR010998">
    <property type="entry name" value="Integrase_recombinase_N"/>
</dbReference>
<evidence type="ECO:0000256" key="3">
    <source>
        <dbReference type="SAM" id="MobiDB-lite"/>
    </source>
</evidence>
<keyword evidence="1" id="KW-0238">DNA-binding</keyword>
<feature type="region of interest" description="Disordered" evidence="3">
    <location>
        <begin position="73"/>
        <end position="140"/>
    </location>
</feature>
<protein>
    <recommendedName>
        <fullName evidence="6">Tyr recombinase domain-containing protein</fullName>
    </recommendedName>
</protein>
<keyword evidence="2" id="KW-0233">DNA recombination</keyword>
<dbReference type="Proteomes" id="UP000219338">
    <property type="component" value="Unassembled WGS sequence"/>
</dbReference>
<evidence type="ECO:0000256" key="2">
    <source>
        <dbReference type="ARBA" id="ARBA00023172"/>
    </source>
</evidence>
<dbReference type="SUPFAM" id="SSF56349">
    <property type="entry name" value="DNA breaking-rejoining enzymes"/>
    <property type="match status" value="1"/>
</dbReference>
<gene>
    <name evidence="4" type="ORF">ARMOST_14192</name>
</gene>
<evidence type="ECO:0000313" key="5">
    <source>
        <dbReference type="Proteomes" id="UP000219338"/>
    </source>
</evidence>
<dbReference type="InterPro" id="IPR011010">
    <property type="entry name" value="DNA_brk_join_enz"/>
</dbReference>
<sequence>MSEENDTVQFNDEIVAALESIVQDFRDAKRTESQTLSLLYGTIGDAGRSLGLALDATEPLSRPYAQQVLAHVEQMKEAAKRGDIGNKDSGEDSNTDGESDSKEKNKKRKRKANRKHKKQRKAATTSSESSSDSGSDSDKPQASYAWRFLSLTGARPTLRPDVIEIRRLIQIYGKNIKKAKRDLRMDLECPSLPDKLWTAILQDDVVDFDEIFSSINSATIDNEKTVQIGGGISLALNTVKASTKVTQHGHWVIAWQAYTEAVLFAFPSRRHELNAYLRHINKLFGVCHDSLHYRVINYDRAARIIIGSRRDVLFSDFHEFVHEKTAYIDSVGMAVIQDSVETSKKSVARSRTAPQSQSTSTVDDICRNYNWDTGTAHTYTSALNSYIAFCQLHNFPIQPTEDTLSFFVVYMSYHIKPKSVDTYLSGICNQLEHYFPDVRAVRKSLLVKRTLKGCMRLRGTAVKRKLPLSRPQLQEVLDKINPPTSHDDLLFISMILTGFYGLLRLAEISMPDSKELRDWKKFTRRRSVHVEEDHYSFWLPAHKADTAFEGNKIIIKHRDAVDPRAPFIKYLASRDKLFPIHPLLWVRSNGDCPTRGWFIRKLRTVFPDKRIAGQSMRAGGATALAEDGTAPHIIQATGRWSSDAFQIYIRKNPVLLQAILFSRKEATRAIQSF</sequence>
<dbReference type="EMBL" id="FUEG01000013">
    <property type="protein sequence ID" value="SJL10798.1"/>
    <property type="molecule type" value="Genomic_DNA"/>
</dbReference>
<dbReference type="PANTHER" id="PTHR34605">
    <property type="entry name" value="PHAGE_INTEGRASE DOMAIN-CONTAINING PROTEIN"/>
    <property type="match status" value="1"/>
</dbReference>
<dbReference type="PANTHER" id="PTHR34605:SF3">
    <property type="entry name" value="P CELL-TYPE AGGLUTINATION PROTEIN MAP4-LIKE-RELATED"/>
    <property type="match status" value="1"/>
</dbReference>
<dbReference type="InterPro" id="IPR013762">
    <property type="entry name" value="Integrase-like_cat_sf"/>
</dbReference>
<keyword evidence="5" id="KW-1185">Reference proteome</keyword>